<proteinExistence type="predicted"/>
<name>A0A380TBD7_9ZZZZ</name>
<protein>
    <submittedName>
        <fullName evidence="1">Uncharacterized protein</fullName>
    </submittedName>
</protein>
<sequence>MTLWRTGSKMGAAHSALAAFAADRAASAPLTGRCPIALAMASLLNHKGKGAYDGKNARPRPAFVAAKAIALANEAENGFKSTACTQALAHHAQVKGDCTWRAGSSPY</sequence>
<organism evidence="1">
    <name type="scientific">metagenome</name>
    <dbReference type="NCBI Taxonomy" id="256318"/>
    <lineage>
        <taxon>unclassified sequences</taxon>
        <taxon>metagenomes</taxon>
    </lineage>
</organism>
<gene>
    <name evidence="1" type="ORF">DF3PB_2040001</name>
</gene>
<dbReference type="EMBL" id="UIDG01000118">
    <property type="protein sequence ID" value="SUS05701.1"/>
    <property type="molecule type" value="Genomic_DNA"/>
</dbReference>
<reference evidence="1" key="1">
    <citation type="submission" date="2018-07" db="EMBL/GenBank/DDBJ databases">
        <authorList>
            <person name="Quirk P.G."/>
            <person name="Krulwich T.A."/>
        </authorList>
    </citation>
    <scope>NUCLEOTIDE SEQUENCE</scope>
</reference>
<accession>A0A380TBD7</accession>
<evidence type="ECO:0000313" key="1">
    <source>
        <dbReference type="EMBL" id="SUS05701.1"/>
    </source>
</evidence>
<dbReference type="AlphaFoldDB" id="A0A380TBD7"/>